<evidence type="ECO:0000313" key="6">
    <source>
        <dbReference type="EMBL" id="MEQ2231355.1"/>
    </source>
</evidence>
<evidence type="ECO:0000256" key="4">
    <source>
        <dbReference type="ARBA" id="ARBA00022989"/>
    </source>
</evidence>
<gene>
    <name evidence="6" type="ORF">ILYODFUR_038652</name>
</gene>
<evidence type="ECO:0000256" key="2">
    <source>
        <dbReference type="ARBA" id="ARBA00022692"/>
    </source>
</evidence>
<keyword evidence="4" id="KW-1133">Transmembrane helix</keyword>
<comment type="subcellular location">
    <subcellularLocation>
        <location evidence="1">Membrane</location>
    </subcellularLocation>
</comment>
<proteinExistence type="predicted"/>
<protein>
    <submittedName>
        <fullName evidence="6">Uncharacterized protein</fullName>
    </submittedName>
</protein>
<dbReference type="Proteomes" id="UP001482620">
    <property type="component" value="Unassembled WGS sequence"/>
</dbReference>
<dbReference type="PANTHER" id="PTHR12546">
    <property type="entry name" value="FER-1-LIKE"/>
    <property type="match status" value="1"/>
</dbReference>
<evidence type="ECO:0000256" key="1">
    <source>
        <dbReference type="ARBA" id="ARBA00004370"/>
    </source>
</evidence>
<feature type="non-terminal residue" evidence="6">
    <location>
        <position position="1"/>
    </location>
</feature>
<name>A0ABV0TEP1_9TELE</name>
<evidence type="ECO:0000256" key="3">
    <source>
        <dbReference type="ARBA" id="ARBA00022737"/>
    </source>
</evidence>
<dbReference type="InterPro" id="IPR037721">
    <property type="entry name" value="Ferlin"/>
</dbReference>
<evidence type="ECO:0000313" key="7">
    <source>
        <dbReference type="Proteomes" id="UP001482620"/>
    </source>
</evidence>
<organism evidence="6 7">
    <name type="scientific">Ilyodon furcidens</name>
    <name type="common">goldbreast splitfin</name>
    <dbReference type="NCBI Taxonomy" id="33524"/>
    <lineage>
        <taxon>Eukaryota</taxon>
        <taxon>Metazoa</taxon>
        <taxon>Chordata</taxon>
        <taxon>Craniata</taxon>
        <taxon>Vertebrata</taxon>
        <taxon>Euteleostomi</taxon>
        <taxon>Actinopterygii</taxon>
        <taxon>Neopterygii</taxon>
        <taxon>Teleostei</taxon>
        <taxon>Neoteleostei</taxon>
        <taxon>Acanthomorphata</taxon>
        <taxon>Ovalentaria</taxon>
        <taxon>Atherinomorphae</taxon>
        <taxon>Cyprinodontiformes</taxon>
        <taxon>Goodeidae</taxon>
        <taxon>Ilyodon</taxon>
    </lineage>
</organism>
<comment type="caution">
    <text evidence="6">The sequence shown here is derived from an EMBL/GenBank/DDBJ whole genome shotgun (WGS) entry which is preliminary data.</text>
</comment>
<dbReference type="PANTHER" id="PTHR12546:SF55">
    <property type="entry name" value="MYOFERLIN"/>
    <property type="match status" value="1"/>
</dbReference>
<keyword evidence="2" id="KW-0812">Transmembrane</keyword>
<keyword evidence="5" id="KW-0472">Membrane</keyword>
<keyword evidence="3" id="KW-0677">Repeat</keyword>
<evidence type="ECO:0000256" key="5">
    <source>
        <dbReference type="ARBA" id="ARBA00023136"/>
    </source>
</evidence>
<sequence length="94" mass="10532">GKDELLGRSVCTPLVKLNSSMDQTPKLLWHPVIRKGKKSGETLVAAELILKDESGKWDLPLVPPKRAENLYMVPQGIRPVVQLTAVEVRHNLKR</sequence>
<reference evidence="6 7" key="1">
    <citation type="submission" date="2021-06" db="EMBL/GenBank/DDBJ databases">
        <authorList>
            <person name="Palmer J.M."/>
        </authorList>
    </citation>
    <scope>NUCLEOTIDE SEQUENCE [LARGE SCALE GENOMIC DNA]</scope>
    <source>
        <strain evidence="7">if_2019</strain>
        <tissue evidence="6">Muscle</tissue>
    </source>
</reference>
<keyword evidence="7" id="KW-1185">Reference proteome</keyword>
<accession>A0ABV0TEP1</accession>
<dbReference type="EMBL" id="JAHRIQ010033058">
    <property type="protein sequence ID" value="MEQ2231355.1"/>
    <property type="molecule type" value="Genomic_DNA"/>
</dbReference>